<name>A0A922MP48_SPOEX</name>
<gene>
    <name evidence="2" type="ORF">HF086_008049</name>
</gene>
<protein>
    <submittedName>
        <fullName evidence="2">Uncharacterized protein</fullName>
    </submittedName>
</protein>
<sequence length="54" mass="5923">QPQWSLQNKVTARHTSDISGVRATGHRWDDSHTLDNAGPHGAASQEPDDGDQHH</sequence>
<organism evidence="2 3">
    <name type="scientific">Spodoptera exigua</name>
    <name type="common">Beet armyworm</name>
    <name type="synonym">Noctua fulgens</name>
    <dbReference type="NCBI Taxonomy" id="7107"/>
    <lineage>
        <taxon>Eukaryota</taxon>
        <taxon>Metazoa</taxon>
        <taxon>Ecdysozoa</taxon>
        <taxon>Arthropoda</taxon>
        <taxon>Hexapoda</taxon>
        <taxon>Insecta</taxon>
        <taxon>Pterygota</taxon>
        <taxon>Neoptera</taxon>
        <taxon>Endopterygota</taxon>
        <taxon>Lepidoptera</taxon>
        <taxon>Glossata</taxon>
        <taxon>Ditrysia</taxon>
        <taxon>Noctuoidea</taxon>
        <taxon>Noctuidae</taxon>
        <taxon>Amphipyrinae</taxon>
        <taxon>Spodoptera</taxon>
    </lineage>
</organism>
<evidence type="ECO:0000313" key="3">
    <source>
        <dbReference type="Proteomes" id="UP000814243"/>
    </source>
</evidence>
<evidence type="ECO:0000313" key="2">
    <source>
        <dbReference type="EMBL" id="KAH9639954.1"/>
    </source>
</evidence>
<proteinExistence type="predicted"/>
<dbReference type="AlphaFoldDB" id="A0A922MP48"/>
<comment type="caution">
    <text evidence="2">The sequence shown here is derived from an EMBL/GenBank/DDBJ whole genome shotgun (WGS) entry which is preliminary data.</text>
</comment>
<feature type="non-terminal residue" evidence="2">
    <location>
        <position position="1"/>
    </location>
</feature>
<feature type="region of interest" description="Disordered" evidence="1">
    <location>
        <begin position="1"/>
        <end position="54"/>
    </location>
</feature>
<reference evidence="2" key="1">
    <citation type="journal article" date="2021" name="G3 (Bethesda)">
        <title>Genome and transcriptome analysis of the beet armyworm Spodoptera exigua reveals targets for pest control. .</title>
        <authorList>
            <person name="Simon S."/>
            <person name="Breeschoten T."/>
            <person name="Jansen H.J."/>
            <person name="Dirks R.P."/>
            <person name="Schranz M.E."/>
            <person name="Ros V.I.D."/>
        </authorList>
    </citation>
    <scope>NUCLEOTIDE SEQUENCE</scope>
    <source>
        <strain evidence="2">TB_SE_WUR_2020</strain>
    </source>
</reference>
<evidence type="ECO:0000256" key="1">
    <source>
        <dbReference type="SAM" id="MobiDB-lite"/>
    </source>
</evidence>
<feature type="compositionally biased region" description="Polar residues" evidence="1">
    <location>
        <begin position="1"/>
        <end position="10"/>
    </location>
</feature>
<accession>A0A922MP48</accession>
<dbReference type="EMBL" id="JACEFF010000297">
    <property type="protein sequence ID" value="KAH9639954.1"/>
    <property type="molecule type" value="Genomic_DNA"/>
</dbReference>
<dbReference type="Proteomes" id="UP000814243">
    <property type="component" value="Unassembled WGS sequence"/>
</dbReference>